<accession>T1B6J9</accession>
<sequence length="59" mass="6401">MIPETIARTFYIVGIGASAGGLEAFEQFFRHTHTDSGMAFVLVSHLNPGHASILTEILQ</sequence>
<gene>
    <name evidence="2" type="ORF">B1A_13648</name>
</gene>
<dbReference type="GO" id="GO:0016301">
    <property type="term" value="F:kinase activity"/>
    <property type="evidence" value="ECO:0007669"/>
    <property type="project" value="UniProtKB-KW"/>
</dbReference>
<dbReference type="InterPro" id="IPR000673">
    <property type="entry name" value="Sig_transdc_resp-reg_Me-estase"/>
</dbReference>
<protein>
    <submittedName>
        <fullName evidence="2">Two-component sensor histidine kinase</fullName>
    </submittedName>
</protein>
<dbReference type="GO" id="GO:0000156">
    <property type="term" value="F:phosphorelay response regulator activity"/>
    <property type="evidence" value="ECO:0007669"/>
    <property type="project" value="InterPro"/>
</dbReference>
<evidence type="ECO:0000259" key="1">
    <source>
        <dbReference type="Pfam" id="PF01339"/>
    </source>
</evidence>
<reference evidence="2" key="2">
    <citation type="journal article" date="2014" name="ISME J.">
        <title>Microbial stratification in low pH oxic and suboxic macroscopic growths along an acid mine drainage.</title>
        <authorList>
            <person name="Mendez-Garcia C."/>
            <person name="Mesa V."/>
            <person name="Sprenger R.R."/>
            <person name="Richter M."/>
            <person name="Diez M.S."/>
            <person name="Solano J."/>
            <person name="Bargiela R."/>
            <person name="Golyshina O.V."/>
            <person name="Manteca A."/>
            <person name="Ramos J.L."/>
            <person name="Gallego J.R."/>
            <person name="Llorente I."/>
            <person name="Martins Dos Santos V.A."/>
            <person name="Jensen O.N."/>
            <person name="Pelaez A.I."/>
            <person name="Sanchez J."/>
            <person name="Ferrer M."/>
        </authorList>
    </citation>
    <scope>NUCLEOTIDE SEQUENCE</scope>
</reference>
<name>T1B6J9_9ZZZZ</name>
<dbReference type="GO" id="GO:0006935">
    <property type="term" value="P:chemotaxis"/>
    <property type="evidence" value="ECO:0007669"/>
    <property type="project" value="InterPro"/>
</dbReference>
<dbReference type="SUPFAM" id="SSF52738">
    <property type="entry name" value="Methylesterase CheB, C-terminal domain"/>
    <property type="match status" value="1"/>
</dbReference>
<dbReference type="Gene3D" id="3.40.50.180">
    <property type="entry name" value="Methylesterase CheB, C-terminal domain"/>
    <property type="match status" value="1"/>
</dbReference>
<dbReference type="InterPro" id="IPR035909">
    <property type="entry name" value="CheB_C"/>
</dbReference>
<organism evidence="2">
    <name type="scientific">mine drainage metagenome</name>
    <dbReference type="NCBI Taxonomy" id="410659"/>
    <lineage>
        <taxon>unclassified sequences</taxon>
        <taxon>metagenomes</taxon>
        <taxon>ecological metagenomes</taxon>
    </lineage>
</organism>
<evidence type="ECO:0000313" key="2">
    <source>
        <dbReference type="EMBL" id="EQD49840.1"/>
    </source>
</evidence>
<keyword evidence="2" id="KW-0808">Transferase</keyword>
<dbReference type="GO" id="GO:0005737">
    <property type="term" value="C:cytoplasm"/>
    <property type="evidence" value="ECO:0007669"/>
    <property type="project" value="InterPro"/>
</dbReference>
<proteinExistence type="predicted"/>
<comment type="caution">
    <text evidence="2">The sequence shown here is derived from an EMBL/GenBank/DDBJ whole genome shotgun (WGS) entry which is preliminary data.</text>
</comment>
<feature type="non-terminal residue" evidence="2">
    <location>
        <position position="59"/>
    </location>
</feature>
<dbReference type="AlphaFoldDB" id="T1B6J9"/>
<dbReference type="GO" id="GO:0008984">
    <property type="term" value="F:protein-glutamate methylesterase activity"/>
    <property type="evidence" value="ECO:0007669"/>
    <property type="project" value="InterPro"/>
</dbReference>
<keyword evidence="2" id="KW-0418">Kinase</keyword>
<dbReference type="Pfam" id="PF01339">
    <property type="entry name" value="CheB_methylest"/>
    <property type="match status" value="1"/>
</dbReference>
<feature type="domain" description="CheB-type methylesterase" evidence="1">
    <location>
        <begin position="13"/>
        <end position="59"/>
    </location>
</feature>
<reference evidence="2" key="1">
    <citation type="submission" date="2013-08" db="EMBL/GenBank/DDBJ databases">
        <authorList>
            <person name="Mendez C."/>
            <person name="Richter M."/>
            <person name="Ferrer M."/>
            <person name="Sanchez J."/>
        </authorList>
    </citation>
    <scope>NUCLEOTIDE SEQUENCE</scope>
</reference>
<dbReference type="EMBL" id="AUZX01009996">
    <property type="protein sequence ID" value="EQD49840.1"/>
    <property type="molecule type" value="Genomic_DNA"/>
</dbReference>